<gene>
    <name evidence="1" type="ORF">EFY87_13725</name>
</gene>
<sequence>MSGRSGVCRVTAMSLMRVLSNPAVMSADAMSSRQAWDVVDIVLSDERFDWHDEPVGITDGFRRLSATDDRSHKL</sequence>
<organism evidence="1 2">
    <name type="scientific">Flexivirga caeni</name>
    <dbReference type="NCBI Taxonomy" id="2294115"/>
    <lineage>
        <taxon>Bacteria</taxon>
        <taxon>Bacillati</taxon>
        <taxon>Actinomycetota</taxon>
        <taxon>Actinomycetes</taxon>
        <taxon>Micrococcales</taxon>
        <taxon>Dermacoccaceae</taxon>
        <taxon>Flexivirga</taxon>
    </lineage>
</organism>
<dbReference type="EMBL" id="RJJQ01000015">
    <property type="protein sequence ID" value="RNI20648.1"/>
    <property type="molecule type" value="Genomic_DNA"/>
</dbReference>
<evidence type="ECO:0000313" key="2">
    <source>
        <dbReference type="Proteomes" id="UP000271678"/>
    </source>
</evidence>
<keyword evidence="2" id="KW-1185">Reference proteome</keyword>
<reference evidence="1 2" key="1">
    <citation type="submission" date="2018-11" db="EMBL/GenBank/DDBJ databases">
        <title>Draft genome of Simplicispira Flexivirga sp. BO-16.</title>
        <authorList>
            <person name="Im W.T."/>
        </authorList>
    </citation>
    <scope>NUCLEOTIDE SEQUENCE [LARGE SCALE GENOMIC DNA]</scope>
    <source>
        <strain evidence="1 2">BO-16</strain>
    </source>
</reference>
<protein>
    <submittedName>
        <fullName evidence="1">Uncharacterized protein</fullName>
    </submittedName>
</protein>
<comment type="caution">
    <text evidence="1">The sequence shown here is derived from an EMBL/GenBank/DDBJ whole genome shotgun (WGS) entry which is preliminary data.</text>
</comment>
<dbReference type="AlphaFoldDB" id="A0A3M9M7X7"/>
<accession>A0A3M9M7X7</accession>
<dbReference type="Proteomes" id="UP000271678">
    <property type="component" value="Unassembled WGS sequence"/>
</dbReference>
<evidence type="ECO:0000313" key="1">
    <source>
        <dbReference type="EMBL" id="RNI20648.1"/>
    </source>
</evidence>
<name>A0A3M9M7X7_9MICO</name>
<proteinExistence type="predicted"/>